<evidence type="ECO:0008006" key="2">
    <source>
        <dbReference type="Google" id="ProtNLM"/>
    </source>
</evidence>
<accession>A0A8S5LUF2</accession>
<organism evidence="1">
    <name type="scientific">Siphoviridae sp. ctRg61</name>
    <dbReference type="NCBI Taxonomy" id="2826335"/>
    <lineage>
        <taxon>Viruses</taxon>
        <taxon>Duplodnaviria</taxon>
        <taxon>Heunggongvirae</taxon>
        <taxon>Uroviricota</taxon>
        <taxon>Caudoviricetes</taxon>
    </lineage>
</organism>
<evidence type="ECO:0000313" key="1">
    <source>
        <dbReference type="EMBL" id="DAD73670.1"/>
    </source>
</evidence>
<protein>
    <recommendedName>
        <fullName evidence="2">HK97 gp10 family phage protein</fullName>
    </recommendedName>
</protein>
<reference evidence="1" key="1">
    <citation type="journal article" date="2021" name="Proc. Natl. Acad. Sci. U.S.A.">
        <title>A Catalog of Tens of Thousands of Viruses from Human Metagenomes Reveals Hidden Associations with Chronic Diseases.</title>
        <authorList>
            <person name="Tisza M.J."/>
            <person name="Buck C.B."/>
        </authorList>
    </citation>
    <scope>NUCLEOTIDE SEQUENCE</scope>
    <source>
        <strain evidence="1">CtRg61</strain>
    </source>
</reference>
<sequence>MSQYSREVVEKAQQTAKAVRNEMKPKLEETSPVRHYSTNTQVVKRIIVHRSPSVPKAVKQVKEPKYQPGYFKQGWAYGNIRLRNGREIYGVRNRNMPTVTHLINFDHALFVHRQLAGKVEGSGFVDEVQNWGVRELERRLSEFLERG</sequence>
<dbReference type="EMBL" id="BK014742">
    <property type="protein sequence ID" value="DAD73670.1"/>
    <property type="molecule type" value="Genomic_DNA"/>
</dbReference>
<proteinExistence type="predicted"/>
<name>A0A8S5LUF2_9CAUD</name>